<dbReference type="Pfam" id="PF15479">
    <property type="entry name" value="DUF4639"/>
    <property type="match status" value="1"/>
</dbReference>
<accession>A0AAD9KTN9</accession>
<dbReference type="Proteomes" id="UP001209878">
    <property type="component" value="Unassembled WGS sequence"/>
</dbReference>
<name>A0AAD9KTN9_RIDPI</name>
<organism evidence="2 3">
    <name type="scientific">Ridgeia piscesae</name>
    <name type="common">Tubeworm</name>
    <dbReference type="NCBI Taxonomy" id="27915"/>
    <lineage>
        <taxon>Eukaryota</taxon>
        <taxon>Metazoa</taxon>
        <taxon>Spiralia</taxon>
        <taxon>Lophotrochozoa</taxon>
        <taxon>Annelida</taxon>
        <taxon>Polychaeta</taxon>
        <taxon>Sedentaria</taxon>
        <taxon>Canalipalpata</taxon>
        <taxon>Sabellida</taxon>
        <taxon>Siboglinidae</taxon>
        <taxon>Ridgeia</taxon>
    </lineage>
</organism>
<reference evidence="2" key="1">
    <citation type="journal article" date="2023" name="Mol. Biol. Evol.">
        <title>Third-Generation Sequencing Reveals the Adaptive Role of the Epigenome in Three Deep-Sea Polychaetes.</title>
        <authorList>
            <person name="Perez M."/>
            <person name="Aroh O."/>
            <person name="Sun Y."/>
            <person name="Lan Y."/>
            <person name="Juniper S.K."/>
            <person name="Young C.R."/>
            <person name="Angers B."/>
            <person name="Qian P.Y."/>
        </authorList>
    </citation>
    <scope>NUCLEOTIDE SEQUENCE</scope>
    <source>
        <strain evidence="2">R07B-5</strain>
    </source>
</reference>
<protein>
    <submittedName>
        <fullName evidence="2">Uncharacterized protein</fullName>
    </submittedName>
</protein>
<dbReference type="AlphaFoldDB" id="A0AAD9KTN9"/>
<feature type="region of interest" description="Disordered" evidence="1">
    <location>
        <begin position="354"/>
        <end position="376"/>
    </location>
</feature>
<feature type="region of interest" description="Disordered" evidence="1">
    <location>
        <begin position="1"/>
        <end position="24"/>
    </location>
</feature>
<evidence type="ECO:0000313" key="3">
    <source>
        <dbReference type="Proteomes" id="UP001209878"/>
    </source>
</evidence>
<dbReference type="PANTHER" id="PTHR34438">
    <property type="entry name" value="SI:DKEY-97L20.6"/>
    <property type="match status" value="1"/>
</dbReference>
<comment type="caution">
    <text evidence="2">The sequence shown here is derived from an EMBL/GenBank/DDBJ whole genome shotgun (WGS) entry which is preliminary data.</text>
</comment>
<sequence length="488" mass="53651">MSKSTMAKSKTEKGGKGSNVPTPAVAHEIVPGKFTDQDWLVMLDHDDADEFIADIIEDLAGQVNDKIYVDYISRQLIPYTVLQAREAIVQIIQWQFLTTDEGEENLVDEPGWTPDEEPIPAATDSWAQGSVPKAHMSALGDIQEHGDEASEPQSSDEFAEKLEVEEGHGEVEVEETVTAPSDMDSVAVEESSVIREDPCIEIFQEDLYQQQPPPEKKKPKKKFKPYKGVLSSDSLAKITESLEKTEMEMLAREQPPQPIPSPEPALNAMPTSCQSLIKSCLVTLKWMSVQLQAGRPPGLKDVVYDEQGNVVSIAKIDLHKIPSRSRVKTGFEIIDPGLEESQARLEAMRTGRYMGTLRPRPPPKRDAKQTGHRHTVGSLRQGTTLQNAAFANMSKSSGSIAPLPPPLIECMEVSAGVVVREGERVKRGPKQRPKKPPGIFAMVKDLRPIHEKTLITSLNVSDLLDANAPTVKSLPVMPPIPPITSSAM</sequence>
<evidence type="ECO:0000313" key="2">
    <source>
        <dbReference type="EMBL" id="KAK2177122.1"/>
    </source>
</evidence>
<gene>
    <name evidence="2" type="ORF">NP493_618g01068</name>
</gene>
<dbReference type="PANTHER" id="PTHR34438:SF1">
    <property type="entry name" value="CHROMOSOME 2 OPEN READING FRAME 81"/>
    <property type="match status" value="1"/>
</dbReference>
<keyword evidence="3" id="KW-1185">Reference proteome</keyword>
<proteinExistence type="predicted"/>
<evidence type="ECO:0000256" key="1">
    <source>
        <dbReference type="SAM" id="MobiDB-lite"/>
    </source>
</evidence>
<dbReference type="InterPro" id="IPR028042">
    <property type="entry name" value="DUF4639"/>
</dbReference>
<dbReference type="EMBL" id="JAODUO010000617">
    <property type="protein sequence ID" value="KAK2177122.1"/>
    <property type="molecule type" value="Genomic_DNA"/>
</dbReference>
<feature type="region of interest" description="Disordered" evidence="1">
    <location>
        <begin position="205"/>
        <end position="225"/>
    </location>
</feature>